<evidence type="ECO:0000313" key="6">
    <source>
        <dbReference type="Proteomes" id="UP001524547"/>
    </source>
</evidence>
<dbReference type="CDD" id="cd03801">
    <property type="entry name" value="GT4_PimA-like"/>
    <property type="match status" value="1"/>
</dbReference>
<keyword evidence="6" id="KW-1185">Reference proteome</keyword>
<accession>A0ABT1VTC9</accession>
<dbReference type="EMBL" id="JAMZEJ010000001">
    <property type="protein sequence ID" value="MCQ8239596.1"/>
    <property type="molecule type" value="Genomic_DNA"/>
</dbReference>
<reference evidence="5 6" key="1">
    <citation type="submission" date="2022-06" db="EMBL/GenBank/DDBJ databases">
        <title>Rhizosaccharibacter gen. nov. sp. nov. KSS12, endophytic bacteria isolated from sugarcane.</title>
        <authorList>
            <person name="Pitiwittayakul N."/>
        </authorList>
    </citation>
    <scope>NUCLEOTIDE SEQUENCE [LARGE SCALE GENOMIC DNA]</scope>
    <source>
        <strain evidence="5 6">KSS12</strain>
    </source>
</reference>
<dbReference type="SUPFAM" id="SSF53756">
    <property type="entry name" value="UDP-Glycosyltransferase/glycogen phosphorylase"/>
    <property type="match status" value="1"/>
</dbReference>
<feature type="domain" description="Glycosyl transferase family 1" evidence="4">
    <location>
        <begin position="194"/>
        <end position="359"/>
    </location>
</feature>
<comment type="caution">
    <text evidence="5">The sequence shown here is derived from an EMBL/GenBank/DDBJ whole genome shotgun (WGS) entry which is preliminary data.</text>
</comment>
<evidence type="ECO:0000256" key="3">
    <source>
        <dbReference type="ARBA" id="ARBA00022679"/>
    </source>
</evidence>
<keyword evidence="2" id="KW-0328">Glycosyltransferase</keyword>
<dbReference type="InterPro" id="IPR001296">
    <property type="entry name" value="Glyco_trans_1"/>
</dbReference>
<name>A0ABT1VTC9_9PROT</name>
<comment type="similarity">
    <text evidence="1">Belongs to the glycosyltransferase group 1 family. Glycosyltransferase 4 subfamily.</text>
</comment>
<organism evidence="5 6">
    <name type="scientific">Rhizosaccharibacter radicis</name>
    <dbReference type="NCBI Taxonomy" id="2782605"/>
    <lineage>
        <taxon>Bacteria</taxon>
        <taxon>Pseudomonadati</taxon>
        <taxon>Pseudomonadota</taxon>
        <taxon>Alphaproteobacteria</taxon>
        <taxon>Acetobacterales</taxon>
        <taxon>Acetobacteraceae</taxon>
        <taxon>Rhizosaccharibacter</taxon>
    </lineage>
</organism>
<sequence length="385" mass="41521">MGTPPVRENDGGPDTGPVAIVLPPKEGFTPDAVGAIGLLVHRLAMPGDVVVGRPSPQGVPFAGVAFRPADPGGGTWPRSDAARYAAAVARVLEDVRPRLIEVHNRPEIALRLSRRFPHIPMLLVLHNDPRGMRRAETGWRRRRLARRMRVAAVSDWLRHRFQHGIDRAEPFPDAAPAVALLPNCLDLASLPPPSPPAEREKRILFVGRVVADKGADLFVEACAAVLPRLAGWDAVMLGADRFSPDAPDTPFLRALRPRAEAAGVRMAGHQNHAAVLDAMARAAIVAVPSRWEEPFGLTALEAMASGAALVASTRGGLRELASGAALMVDPDQPGALADALERLASDEALRRRMVQAGFERARRYDVPAARNRLSRLRASLRAFPD</sequence>
<keyword evidence="3" id="KW-0808">Transferase</keyword>
<proteinExistence type="inferred from homology"/>
<dbReference type="Gene3D" id="3.40.50.2000">
    <property type="entry name" value="Glycogen Phosphorylase B"/>
    <property type="match status" value="2"/>
</dbReference>
<dbReference type="Proteomes" id="UP001524547">
    <property type="component" value="Unassembled WGS sequence"/>
</dbReference>
<evidence type="ECO:0000259" key="4">
    <source>
        <dbReference type="Pfam" id="PF00534"/>
    </source>
</evidence>
<evidence type="ECO:0000313" key="5">
    <source>
        <dbReference type="EMBL" id="MCQ8239596.1"/>
    </source>
</evidence>
<protein>
    <submittedName>
        <fullName evidence="5">Glycosyltransferase family 4 protein</fullName>
    </submittedName>
</protein>
<dbReference type="Pfam" id="PF00534">
    <property type="entry name" value="Glycos_transf_1"/>
    <property type="match status" value="1"/>
</dbReference>
<dbReference type="PANTHER" id="PTHR12526:SF640">
    <property type="entry name" value="COLANIC ACID BIOSYNTHESIS GLYCOSYLTRANSFERASE WCAL-RELATED"/>
    <property type="match status" value="1"/>
</dbReference>
<evidence type="ECO:0000256" key="1">
    <source>
        <dbReference type="ARBA" id="ARBA00009481"/>
    </source>
</evidence>
<evidence type="ECO:0000256" key="2">
    <source>
        <dbReference type="ARBA" id="ARBA00022676"/>
    </source>
</evidence>
<dbReference type="PANTHER" id="PTHR12526">
    <property type="entry name" value="GLYCOSYLTRANSFERASE"/>
    <property type="match status" value="1"/>
</dbReference>
<gene>
    <name evidence="5" type="ORF">NFI88_01915</name>
</gene>